<feature type="region of interest" description="Disordered" evidence="1">
    <location>
        <begin position="413"/>
        <end position="441"/>
    </location>
</feature>
<evidence type="ECO:0000313" key="3">
    <source>
        <dbReference type="Proteomes" id="UP001239213"/>
    </source>
</evidence>
<reference evidence="2" key="1">
    <citation type="submission" date="2016-11" db="EMBL/GenBank/DDBJ databases">
        <title>The genome sequence of Colletotrichum cuscutae.</title>
        <authorList>
            <person name="Baroncelli R."/>
        </authorList>
    </citation>
    <scope>NUCLEOTIDE SEQUENCE</scope>
    <source>
        <strain evidence="2">IMI 304802</strain>
    </source>
</reference>
<keyword evidence="3" id="KW-1185">Reference proteome</keyword>
<gene>
    <name evidence="2" type="ORF">CCUS01_16401</name>
</gene>
<dbReference type="AlphaFoldDB" id="A0AAI9VDB7"/>
<feature type="region of interest" description="Disordered" evidence="1">
    <location>
        <begin position="45"/>
        <end position="64"/>
    </location>
</feature>
<comment type="caution">
    <text evidence="2">The sequence shown here is derived from an EMBL/GenBank/DDBJ whole genome shotgun (WGS) entry which is preliminary data.</text>
</comment>
<accession>A0AAI9VDB7</accession>
<evidence type="ECO:0000256" key="1">
    <source>
        <dbReference type="SAM" id="MobiDB-lite"/>
    </source>
</evidence>
<name>A0AAI9VDB7_9PEZI</name>
<sequence length="675" mass="75001">MLRQSVLLKQRGPYCSTLRVVTAIDDDKGESNRVCFLGANNVGKSPTDERARDEIPGRSAPQAQPGLCNSGMQLSLTALVETTRLAEYAATDTRGHVHMRGEASTCERYGTIAFSIRAWNVGTCHDKISFRCGLIEIRFVNKSRFPMDDSRVKGRLETRKARKDLQDAAKTRSFLCSCDKLASIDGLKDEDATQGRSITLRSEGRLRFGSADIPGQTLKACGIRREKWGGDEPLSFGRRSDFPTPKKEKVDTHFRIELRSIPCRNLHFVTSRGRISPLRLLCDHANLHTRTASSIRPELQMLTWTIIFRLHFTGLTEAHYVICQYSLMKRASKKGASGRHMQHDTPSSLFTSPPSLPVTAASHAVSILLDNPTKYLILGLGWVGSTEQTTTTTVVRGVEKLVFFFPQFAVEETESEQGDKRRDTEKKSQGGDPGDHGPAVGPHPFFLPSGLVLGKDFLGRHPPSPSLSARRALVPEGEASRSLPAEVLLCKPWLYLSSSPVPCLILSLSPSLSQLRILQIEYGLAGFGGGGGGGGFRETGKADLAPKPRNMSPSAVSLIFSLFSSWLSRNEGFCLVSRESETFFGLFFELPELTAYFSVLFSNMPRRSPLESSHPQSLWGEGFWVDHLLRKRKQEEASTYSRTVLCVSVVVYKLEWYFFQWIGGCVDWELEELAL</sequence>
<dbReference type="EMBL" id="MPDP01000119">
    <property type="protein sequence ID" value="KAK1479083.1"/>
    <property type="molecule type" value="Genomic_DNA"/>
</dbReference>
<protein>
    <submittedName>
        <fullName evidence="2">Uncharacterized protein</fullName>
    </submittedName>
</protein>
<dbReference type="Proteomes" id="UP001239213">
    <property type="component" value="Unassembled WGS sequence"/>
</dbReference>
<feature type="compositionally biased region" description="Basic and acidic residues" evidence="1">
    <location>
        <begin position="417"/>
        <end position="435"/>
    </location>
</feature>
<feature type="compositionally biased region" description="Basic and acidic residues" evidence="1">
    <location>
        <begin position="46"/>
        <end position="56"/>
    </location>
</feature>
<organism evidence="2 3">
    <name type="scientific">Colletotrichum cuscutae</name>
    <dbReference type="NCBI Taxonomy" id="1209917"/>
    <lineage>
        <taxon>Eukaryota</taxon>
        <taxon>Fungi</taxon>
        <taxon>Dikarya</taxon>
        <taxon>Ascomycota</taxon>
        <taxon>Pezizomycotina</taxon>
        <taxon>Sordariomycetes</taxon>
        <taxon>Hypocreomycetidae</taxon>
        <taxon>Glomerellales</taxon>
        <taxon>Glomerellaceae</taxon>
        <taxon>Colletotrichum</taxon>
        <taxon>Colletotrichum acutatum species complex</taxon>
    </lineage>
</organism>
<proteinExistence type="predicted"/>
<evidence type="ECO:0000313" key="2">
    <source>
        <dbReference type="EMBL" id="KAK1479083.1"/>
    </source>
</evidence>